<dbReference type="Ensembl" id="ENSPKIT00000000294.1">
    <property type="protein sequence ID" value="ENSPKIP00000019695.1"/>
    <property type="gene ID" value="ENSPKIG00000004756.1"/>
</dbReference>
<keyword evidence="1" id="KW-0472">Membrane</keyword>
<organism evidence="2 3">
    <name type="scientific">Paramormyrops kingsleyae</name>
    <dbReference type="NCBI Taxonomy" id="1676925"/>
    <lineage>
        <taxon>Eukaryota</taxon>
        <taxon>Metazoa</taxon>
        <taxon>Chordata</taxon>
        <taxon>Craniata</taxon>
        <taxon>Vertebrata</taxon>
        <taxon>Euteleostomi</taxon>
        <taxon>Actinopterygii</taxon>
        <taxon>Neopterygii</taxon>
        <taxon>Teleostei</taxon>
        <taxon>Osteoglossocephala</taxon>
        <taxon>Osteoglossomorpha</taxon>
        <taxon>Osteoglossiformes</taxon>
        <taxon>Mormyridae</taxon>
        <taxon>Paramormyrops</taxon>
    </lineage>
</organism>
<evidence type="ECO:0000313" key="3">
    <source>
        <dbReference type="Proteomes" id="UP000261540"/>
    </source>
</evidence>
<feature type="transmembrane region" description="Helical" evidence="1">
    <location>
        <begin position="298"/>
        <end position="316"/>
    </location>
</feature>
<sequence>MEDKMCTWLQTLLPRQPKRNSIANNYRITGHFQQITNSNENLIKVVKSEKQLLERDVACQAYAQDLKAPRHVLNDLIDKLELQKWLKSEMVGTMEYSELLTTLMMYTGNERIGCIGNPDQVIKWDHLMGYRIHDGTETLFITRICCHETSHYIICTCNMLQSFSHNDNKLINIRSLHGHADAVQVSHTQWCMISEMNSFTYGGLTCPANHSFCLEVTEDFTMGHINIVGRVTLETDVSPWWDDTVYEEGTRAMTKIMDLVQQVILKTEYHLHQAQVEANLAKKTAEILTSASTCSAQYVYTCGLIFIITLLQFCYLRHHVRTLKASTKGAFILSPVQVQTLQKLDP</sequence>
<protein>
    <submittedName>
        <fullName evidence="2">Uncharacterized protein</fullName>
    </submittedName>
</protein>
<evidence type="ECO:0000313" key="2">
    <source>
        <dbReference type="Ensembl" id="ENSPKIP00000019695.1"/>
    </source>
</evidence>
<evidence type="ECO:0000256" key="1">
    <source>
        <dbReference type="SAM" id="Phobius"/>
    </source>
</evidence>
<keyword evidence="3" id="KW-1185">Reference proteome</keyword>
<dbReference type="AlphaFoldDB" id="A0A3B3RPB0"/>
<keyword evidence="1" id="KW-0812">Transmembrane</keyword>
<proteinExistence type="predicted"/>
<dbReference type="Proteomes" id="UP000261540">
    <property type="component" value="Unplaced"/>
</dbReference>
<name>A0A3B3RPB0_9TELE</name>
<reference evidence="2" key="1">
    <citation type="submission" date="2025-08" db="UniProtKB">
        <authorList>
            <consortium name="Ensembl"/>
        </authorList>
    </citation>
    <scope>IDENTIFICATION</scope>
</reference>
<keyword evidence="1" id="KW-1133">Transmembrane helix</keyword>
<accession>A0A3B3RPB0</accession>
<dbReference type="GeneTree" id="ENSGT00940000177271"/>
<reference evidence="2" key="2">
    <citation type="submission" date="2025-09" db="UniProtKB">
        <authorList>
            <consortium name="Ensembl"/>
        </authorList>
    </citation>
    <scope>IDENTIFICATION</scope>
</reference>